<dbReference type="Proteomes" id="UP000814140">
    <property type="component" value="Unassembled WGS sequence"/>
</dbReference>
<comment type="caution">
    <text evidence="1">The sequence shown here is derived from an EMBL/GenBank/DDBJ whole genome shotgun (WGS) entry which is preliminary data.</text>
</comment>
<sequence length="802" mass="90151">FLWEEGELTTVTPSALETETALPLPGPPVSALNDPCALKTIADNPNLFKVVSPINVDRFEELLASHPNQLFVKSVIRGFREGFWPFADISEDFPETRDFPERRLDAAASEWAQKQCVEEESLGRFSAPFGSPGDPLLPGMVNVPVHVVPKLNSTKFRLIVDHSAGNHSPNSLIEREDVHVHLDTVQHLGRNLLHAHERHGNAPVWLFKSDVSQAYRRIPLHPLWQIKQVVTVNGVRRIDRCNNFGGRASGKLWCAFMSLVLWIAIRVRLIEALLAYIDDTFSHDHSHHLAFYEPYQDWFPPKQVQLLKLWDELGIPHEREKQVFGRSLVITGFLVDPSSMTISLAKESIDSLINSVRSFVLEAPGRRRTLVEWWRQLGWMNWALNVAPLLRPALSSSYAKIAGLRKRNAPVYINKQITTDFLWFANAITGWDGIHVLRARVWHPRDAGLSLFCDASLEGLGFWSPSAQIGFLGPLPPPPSSHDTIFWYEALCVLSALEYAAALDAPPERLAIYTDNLNTVHMFASLKAAPGYNDILLSACETRLRHNIDLRVFHIPGGENVVADALSRGLISVVMQMLNPPSRSRQPVRAPWTVERLRHERAIALGSAIEKSTKLTYSSHLQSYLSFCKSHNFAIDPTEDTLSFYVVYMSHHIQPRSVASYLSGISNQLEHLYPHVRTSRKSALVSRTLAGCLKLYGSPTSRKLPLSVDDLSRIIRNMPQPSHDDLLFIAMLLCGYFALHRLGELADPDSVALRASRKRVRRASVSVEATHLQYQLRGHKADRFFEGSTIVIAGRDGIADPL</sequence>
<feature type="non-terminal residue" evidence="1">
    <location>
        <position position="1"/>
    </location>
</feature>
<evidence type="ECO:0000313" key="2">
    <source>
        <dbReference type="Proteomes" id="UP000814140"/>
    </source>
</evidence>
<keyword evidence="2" id="KW-1185">Reference proteome</keyword>
<reference evidence="1" key="2">
    <citation type="journal article" date="2022" name="New Phytol.">
        <title>Evolutionary transition to the ectomycorrhizal habit in the genomes of a hyperdiverse lineage of mushroom-forming fungi.</title>
        <authorList>
            <person name="Looney B."/>
            <person name="Miyauchi S."/>
            <person name="Morin E."/>
            <person name="Drula E."/>
            <person name="Courty P.E."/>
            <person name="Kohler A."/>
            <person name="Kuo A."/>
            <person name="LaButti K."/>
            <person name="Pangilinan J."/>
            <person name="Lipzen A."/>
            <person name="Riley R."/>
            <person name="Andreopoulos W."/>
            <person name="He G."/>
            <person name="Johnson J."/>
            <person name="Nolan M."/>
            <person name="Tritt A."/>
            <person name="Barry K.W."/>
            <person name="Grigoriev I.V."/>
            <person name="Nagy L.G."/>
            <person name="Hibbett D."/>
            <person name="Henrissat B."/>
            <person name="Matheny P.B."/>
            <person name="Labbe J."/>
            <person name="Martin F.M."/>
        </authorList>
    </citation>
    <scope>NUCLEOTIDE SEQUENCE</scope>
    <source>
        <strain evidence="1">HHB10654</strain>
    </source>
</reference>
<dbReference type="EMBL" id="MU277305">
    <property type="protein sequence ID" value="KAI0055193.1"/>
    <property type="molecule type" value="Genomic_DNA"/>
</dbReference>
<accession>A0ACB8SH34</accession>
<name>A0ACB8SH34_9AGAM</name>
<organism evidence="1 2">
    <name type="scientific">Artomyces pyxidatus</name>
    <dbReference type="NCBI Taxonomy" id="48021"/>
    <lineage>
        <taxon>Eukaryota</taxon>
        <taxon>Fungi</taxon>
        <taxon>Dikarya</taxon>
        <taxon>Basidiomycota</taxon>
        <taxon>Agaricomycotina</taxon>
        <taxon>Agaricomycetes</taxon>
        <taxon>Russulales</taxon>
        <taxon>Auriscalpiaceae</taxon>
        <taxon>Artomyces</taxon>
    </lineage>
</organism>
<proteinExistence type="predicted"/>
<feature type="non-terminal residue" evidence="1">
    <location>
        <position position="802"/>
    </location>
</feature>
<gene>
    <name evidence="1" type="ORF">BV25DRAFT_1773607</name>
</gene>
<protein>
    <submittedName>
        <fullName evidence="1">Uncharacterized protein</fullName>
    </submittedName>
</protein>
<reference evidence="1" key="1">
    <citation type="submission" date="2021-03" db="EMBL/GenBank/DDBJ databases">
        <authorList>
            <consortium name="DOE Joint Genome Institute"/>
            <person name="Ahrendt S."/>
            <person name="Looney B.P."/>
            <person name="Miyauchi S."/>
            <person name="Morin E."/>
            <person name="Drula E."/>
            <person name="Courty P.E."/>
            <person name="Chicoki N."/>
            <person name="Fauchery L."/>
            <person name="Kohler A."/>
            <person name="Kuo A."/>
            <person name="Labutti K."/>
            <person name="Pangilinan J."/>
            <person name="Lipzen A."/>
            <person name="Riley R."/>
            <person name="Andreopoulos W."/>
            <person name="He G."/>
            <person name="Johnson J."/>
            <person name="Barry K.W."/>
            <person name="Grigoriev I.V."/>
            <person name="Nagy L."/>
            <person name="Hibbett D."/>
            <person name="Henrissat B."/>
            <person name="Matheny P.B."/>
            <person name="Labbe J."/>
            <person name="Martin F."/>
        </authorList>
    </citation>
    <scope>NUCLEOTIDE SEQUENCE</scope>
    <source>
        <strain evidence="1">HHB10654</strain>
    </source>
</reference>
<evidence type="ECO:0000313" key="1">
    <source>
        <dbReference type="EMBL" id="KAI0055193.1"/>
    </source>
</evidence>